<dbReference type="EMBL" id="RCMI01000648">
    <property type="protein sequence ID" value="KAG2902164.1"/>
    <property type="molecule type" value="Genomic_DNA"/>
</dbReference>
<keyword evidence="6" id="KW-0695">RNA-directed DNA polymerase</keyword>
<evidence type="ECO:0000313" key="10">
    <source>
        <dbReference type="EMBL" id="KAG2968870.1"/>
    </source>
</evidence>
<sequence length="142" mass="16141">MQQKSILACYSRSLNKYQIDYTTVELGPLSIVSLLREYRTLLLGFDVIVHTNHKSLVYPTDTNLDGAKNIRADVFSRMKFESEQQQTLDEEIYAETDEPECVMHGPVIRDHQDKDTMVQKIKSACPIGTSNPDNKLMSLLGC</sequence>
<dbReference type="GO" id="GO:0003964">
    <property type="term" value="F:RNA-directed DNA polymerase activity"/>
    <property type="evidence" value="ECO:0007669"/>
    <property type="project" value="UniProtKB-KW"/>
</dbReference>
<keyword evidence="5" id="KW-0378">Hydrolase</keyword>
<dbReference type="GO" id="GO:0016787">
    <property type="term" value="F:hydrolase activity"/>
    <property type="evidence" value="ECO:0007669"/>
    <property type="project" value="UniProtKB-KW"/>
</dbReference>
<dbReference type="Proteomes" id="UP000697107">
    <property type="component" value="Unassembled WGS sequence"/>
</dbReference>
<evidence type="ECO:0000313" key="9">
    <source>
        <dbReference type="EMBL" id="KAG2902164.1"/>
    </source>
</evidence>
<dbReference type="EMBL" id="RCMG01000641">
    <property type="protein sequence ID" value="KAG2850971.1"/>
    <property type="molecule type" value="Genomic_DNA"/>
</dbReference>
<evidence type="ECO:0000259" key="7">
    <source>
        <dbReference type="Pfam" id="PF17917"/>
    </source>
</evidence>
<keyword evidence="2" id="KW-0548">Nucleotidyltransferase</keyword>
<reference evidence="8" key="2">
    <citation type="submission" date="2018-10" db="EMBL/GenBank/DDBJ databases">
        <title>Effector identification in a new, highly contiguous assembly of the strawberry crown rot pathogen Phytophthora cactorum.</title>
        <authorList>
            <person name="Armitage A.D."/>
            <person name="Nellist C.F."/>
            <person name="Bates H."/>
            <person name="Vickerstaff R.J."/>
            <person name="Harrison R.J."/>
        </authorList>
    </citation>
    <scope>NUCLEOTIDE SEQUENCE</scope>
    <source>
        <strain evidence="8">15-7</strain>
        <strain evidence="9">4032</strain>
        <strain evidence="10">P415</strain>
        <strain evidence="11">P421</strain>
    </source>
</reference>
<gene>
    <name evidence="12" type="ORF">PC110_g4942</name>
    <name evidence="8" type="ORF">PC113_g16317</name>
    <name evidence="9" type="ORF">PC115_g15684</name>
    <name evidence="10" type="ORF">PC118_g17755</name>
    <name evidence="11" type="ORF">PC129_g14658</name>
</gene>
<evidence type="ECO:0000256" key="3">
    <source>
        <dbReference type="ARBA" id="ARBA00022722"/>
    </source>
</evidence>
<dbReference type="OrthoDB" id="126712at2759"/>
<reference evidence="12 13" key="1">
    <citation type="submission" date="2018-01" db="EMBL/GenBank/DDBJ databases">
        <title>Draft genome of the strawberry crown rot pathogen Phytophthora cactorum.</title>
        <authorList>
            <person name="Armitage A.D."/>
            <person name="Lysoe E."/>
            <person name="Nellist C.F."/>
            <person name="Harrison R.J."/>
            <person name="Brurberg M.B."/>
        </authorList>
    </citation>
    <scope>NUCLEOTIDE SEQUENCE [LARGE SCALE GENOMIC DNA]</scope>
    <source>
        <strain evidence="12 13">10300</strain>
    </source>
</reference>
<accession>A0A329SQ60</accession>
<evidence type="ECO:0000256" key="4">
    <source>
        <dbReference type="ARBA" id="ARBA00022759"/>
    </source>
</evidence>
<feature type="domain" description="Reverse transcriptase RNase H-like" evidence="7">
    <location>
        <begin position="4"/>
        <end position="64"/>
    </location>
</feature>
<evidence type="ECO:0000313" key="11">
    <source>
        <dbReference type="EMBL" id="KAG3214418.1"/>
    </source>
</evidence>
<dbReference type="InterPro" id="IPR043502">
    <property type="entry name" value="DNA/RNA_pol_sf"/>
</dbReference>
<dbReference type="EMBL" id="RCMV01000640">
    <property type="protein sequence ID" value="KAG3214418.1"/>
    <property type="molecule type" value="Genomic_DNA"/>
</dbReference>
<keyword evidence="3" id="KW-0540">Nuclease</keyword>
<dbReference type="InterPro" id="IPR041373">
    <property type="entry name" value="RT_RNaseH"/>
</dbReference>
<evidence type="ECO:0000313" key="13">
    <source>
        <dbReference type="Proteomes" id="UP000251314"/>
    </source>
</evidence>
<keyword evidence="1" id="KW-0808">Transferase</keyword>
<comment type="caution">
    <text evidence="12">The sequence shown here is derived from an EMBL/GenBank/DDBJ whole genome shotgun (WGS) entry which is preliminary data.</text>
</comment>
<protein>
    <recommendedName>
        <fullName evidence="7">Reverse transcriptase RNase H-like domain-containing protein</fullName>
    </recommendedName>
</protein>
<dbReference type="GO" id="GO:0004519">
    <property type="term" value="F:endonuclease activity"/>
    <property type="evidence" value="ECO:0007669"/>
    <property type="project" value="UniProtKB-KW"/>
</dbReference>
<organism evidence="12 13">
    <name type="scientific">Phytophthora cactorum</name>
    <dbReference type="NCBI Taxonomy" id="29920"/>
    <lineage>
        <taxon>Eukaryota</taxon>
        <taxon>Sar</taxon>
        <taxon>Stramenopiles</taxon>
        <taxon>Oomycota</taxon>
        <taxon>Peronosporomycetes</taxon>
        <taxon>Peronosporales</taxon>
        <taxon>Peronosporaceae</taxon>
        <taxon>Phytophthora</taxon>
    </lineage>
</organism>
<evidence type="ECO:0000256" key="2">
    <source>
        <dbReference type="ARBA" id="ARBA00022695"/>
    </source>
</evidence>
<evidence type="ECO:0000313" key="12">
    <source>
        <dbReference type="EMBL" id="RAW38830.1"/>
    </source>
</evidence>
<dbReference type="SUPFAM" id="SSF56672">
    <property type="entry name" value="DNA/RNA polymerases"/>
    <property type="match status" value="1"/>
</dbReference>
<dbReference type="Proteomes" id="UP000760860">
    <property type="component" value="Unassembled WGS sequence"/>
</dbReference>
<dbReference type="AlphaFoldDB" id="A0A329SQ60"/>
<proteinExistence type="predicted"/>
<evidence type="ECO:0000256" key="5">
    <source>
        <dbReference type="ARBA" id="ARBA00022801"/>
    </source>
</evidence>
<dbReference type="EMBL" id="RCML01000827">
    <property type="protein sequence ID" value="KAG2968870.1"/>
    <property type="molecule type" value="Genomic_DNA"/>
</dbReference>
<name>A0A329SQ60_9STRA</name>
<dbReference type="Proteomes" id="UP000774804">
    <property type="component" value="Unassembled WGS sequence"/>
</dbReference>
<evidence type="ECO:0000256" key="6">
    <source>
        <dbReference type="ARBA" id="ARBA00022918"/>
    </source>
</evidence>
<dbReference type="Pfam" id="PF17917">
    <property type="entry name" value="RT_RNaseH"/>
    <property type="match status" value="1"/>
</dbReference>
<keyword evidence="13" id="KW-1185">Reference proteome</keyword>
<dbReference type="EMBL" id="MJFZ01000080">
    <property type="protein sequence ID" value="RAW38830.1"/>
    <property type="molecule type" value="Genomic_DNA"/>
</dbReference>
<dbReference type="VEuPathDB" id="FungiDB:PC110_g4942"/>
<dbReference type="Proteomes" id="UP000735874">
    <property type="component" value="Unassembled WGS sequence"/>
</dbReference>
<evidence type="ECO:0000313" key="8">
    <source>
        <dbReference type="EMBL" id="KAG2850971.1"/>
    </source>
</evidence>
<keyword evidence="4" id="KW-0255">Endonuclease</keyword>
<dbReference type="Proteomes" id="UP000251314">
    <property type="component" value="Unassembled WGS sequence"/>
</dbReference>
<evidence type="ECO:0000256" key="1">
    <source>
        <dbReference type="ARBA" id="ARBA00022679"/>
    </source>
</evidence>